<dbReference type="PANTHER" id="PTHR20941:SF1">
    <property type="entry name" value="FOLIC ACID SYNTHESIS PROTEIN FOL1"/>
    <property type="match status" value="1"/>
</dbReference>
<evidence type="ECO:0000256" key="9">
    <source>
        <dbReference type="RuleBase" id="RU361205"/>
    </source>
</evidence>
<evidence type="ECO:0000256" key="6">
    <source>
        <dbReference type="ARBA" id="ARBA00022723"/>
    </source>
</evidence>
<dbReference type="InterPro" id="IPR006390">
    <property type="entry name" value="DHP_synth_dom"/>
</dbReference>
<evidence type="ECO:0000259" key="10">
    <source>
        <dbReference type="PROSITE" id="PS50972"/>
    </source>
</evidence>
<evidence type="ECO:0000313" key="11">
    <source>
        <dbReference type="EMBL" id="NDP48605.1"/>
    </source>
</evidence>
<evidence type="ECO:0000313" key="12">
    <source>
        <dbReference type="Proteomes" id="UP000483432"/>
    </source>
</evidence>
<dbReference type="PANTHER" id="PTHR20941">
    <property type="entry name" value="FOLATE SYNTHESIS PROTEINS"/>
    <property type="match status" value="1"/>
</dbReference>
<dbReference type="UniPathway" id="UPA00077">
    <property type="reaction ID" value="UER00156"/>
</dbReference>
<sequence length="279" mass="29405">MSVLHAGSHRISLTRPLIMGIVNVTPDSFSDGGRLANVQSAIQHAMTLQEEGAVILDVGGESTRPGADVVSVEEEMGRVLPVIKALVEQGCVVSVDTKKTEVMRAALDVGASMVNDVMALRAPGALEALASSDAAVCLMHMQGEPQGMQQAPCYADVVVEVKQFLQGRLQACEAAGITRERLVIDPGFGFGKTLAHNLALLNNVSALVDLNVPVLVGLSRKAMLGLLTGRDVHAREFAGVAAHLAAISRGARLIRVHNVSAMHDALAIWNAVEEQQNGT</sequence>
<keyword evidence="8 9" id="KW-0289">Folate biosynthesis</keyword>
<feature type="domain" description="Pterin-binding" evidence="10">
    <location>
        <begin position="16"/>
        <end position="267"/>
    </location>
</feature>
<dbReference type="PROSITE" id="PS00792">
    <property type="entry name" value="DHPS_1"/>
    <property type="match status" value="1"/>
</dbReference>
<comment type="cofactor">
    <cofactor evidence="2 9">
        <name>Mg(2+)</name>
        <dbReference type="ChEBI" id="CHEBI:18420"/>
    </cofactor>
</comment>
<reference evidence="11 12" key="1">
    <citation type="submission" date="2019-09" db="EMBL/GenBank/DDBJ databases">
        <title>H2 Metabolism Revealed by Metagenomic Analysis in Subglacial Sediment of East Antarctica.</title>
        <authorList>
            <person name="Yang Z."/>
            <person name="Zhang Y."/>
            <person name="Lv Y."/>
            <person name="Yan W."/>
            <person name="Xiao X."/>
            <person name="Sun B."/>
            <person name="Ma H."/>
        </authorList>
    </citation>
    <scope>NUCLEOTIDE SEQUENCE [LARGE SCALE GENOMIC DNA]</scope>
    <source>
        <strain evidence="11">Bin2_2</strain>
    </source>
</reference>
<evidence type="ECO:0000256" key="4">
    <source>
        <dbReference type="ARBA" id="ARBA00012458"/>
    </source>
</evidence>
<dbReference type="Proteomes" id="UP000483432">
    <property type="component" value="Unassembled WGS sequence"/>
</dbReference>
<comment type="caution">
    <text evidence="11">The sequence shown here is derived from an EMBL/GenBank/DDBJ whole genome shotgun (WGS) entry which is preliminary data.</text>
</comment>
<dbReference type="PROSITE" id="PS00793">
    <property type="entry name" value="DHPS_2"/>
    <property type="match status" value="1"/>
</dbReference>
<evidence type="ECO:0000256" key="1">
    <source>
        <dbReference type="ARBA" id="ARBA00000012"/>
    </source>
</evidence>
<accession>A0A7C9NU94</accession>
<evidence type="ECO:0000256" key="8">
    <source>
        <dbReference type="ARBA" id="ARBA00022909"/>
    </source>
</evidence>
<evidence type="ECO:0000256" key="7">
    <source>
        <dbReference type="ARBA" id="ARBA00022842"/>
    </source>
</evidence>
<dbReference type="GO" id="GO:0004156">
    <property type="term" value="F:dihydropteroate synthase activity"/>
    <property type="evidence" value="ECO:0007669"/>
    <property type="project" value="UniProtKB-EC"/>
</dbReference>
<dbReference type="CDD" id="cd00739">
    <property type="entry name" value="DHPS"/>
    <property type="match status" value="1"/>
</dbReference>
<comment type="pathway">
    <text evidence="3 9">Cofactor biosynthesis; tetrahydrofolate biosynthesis; 7,8-dihydrofolate from 2-amino-4-hydroxy-6-hydroxymethyl-7,8-dihydropteridine diphosphate and 4-aminobenzoate: step 1/2.</text>
</comment>
<dbReference type="Gene3D" id="3.20.20.20">
    <property type="entry name" value="Dihydropteroate synthase-like"/>
    <property type="match status" value="1"/>
</dbReference>
<dbReference type="SUPFAM" id="SSF51717">
    <property type="entry name" value="Dihydropteroate synthetase-like"/>
    <property type="match status" value="1"/>
</dbReference>
<evidence type="ECO:0000256" key="3">
    <source>
        <dbReference type="ARBA" id="ARBA00004763"/>
    </source>
</evidence>
<proteinExistence type="inferred from homology"/>
<comment type="function">
    <text evidence="9">Catalyzes the condensation of para-aminobenzoate (pABA) with 6-hydroxymethyl-7,8-dihydropterin diphosphate (DHPt-PP) to form 7,8-dihydropteroate (H2Pte), the immediate precursor of folate derivatives.</text>
</comment>
<gene>
    <name evidence="11" type="primary">folP</name>
    <name evidence="11" type="ORF">GZ085_09510</name>
</gene>
<comment type="similarity">
    <text evidence="9">Belongs to the DHPS family.</text>
</comment>
<keyword evidence="6 9" id="KW-0479">Metal-binding</keyword>
<dbReference type="GO" id="GO:0046656">
    <property type="term" value="P:folic acid biosynthetic process"/>
    <property type="evidence" value="ECO:0007669"/>
    <property type="project" value="UniProtKB-KW"/>
</dbReference>
<name>A0A7C9NU94_9PROT</name>
<keyword evidence="7 9" id="KW-0460">Magnesium</keyword>
<dbReference type="Pfam" id="PF00809">
    <property type="entry name" value="Pterin_bind"/>
    <property type="match status" value="1"/>
</dbReference>
<dbReference type="GO" id="GO:0005829">
    <property type="term" value="C:cytosol"/>
    <property type="evidence" value="ECO:0007669"/>
    <property type="project" value="TreeGrafter"/>
</dbReference>
<dbReference type="GO" id="GO:0046654">
    <property type="term" value="P:tetrahydrofolate biosynthetic process"/>
    <property type="evidence" value="ECO:0007669"/>
    <property type="project" value="UniProtKB-UniPathway"/>
</dbReference>
<comment type="catalytic activity">
    <reaction evidence="1">
        <text>(7,8-dihydropterin-6-yl)methyl diphosphate + 4-aminobenzoate = 7,8-dihydropteroate + diphosphate</text>
        <dbReference type="Rhea" id="RHEA:19949"/>
        <dbReference type="ChEBI" id="CHEBI:17836"/>
        <dbReference type="ChEBI" id="CHEBI:17839"/>
        <dbReference type="ChEBI" id="CHEBI:33019"/>
        <dbReference type="ChEBI" id="CHEBI:72950"/>
        <dbReference type="EC" id="2.5.1.15"/>
    </reaction>
</comment>
<organism evidence="11 12">
    <name type="scientific">Sulfuriferula multivorans</name>
    <dbReference type="NCBI Taxonomy" id="1559896"/>
    <lineage>
        <taxon>Bacteria</taxon>
        <taxon>Pseudomonadati</taxon>
        <taxon>Pseudomonadota</taxon>
        <taxon>Betaproteobacteria</taxon>
        <taxon>Nitrosomonadales</taxon>
        <taxon>Sulfuricellaceae</taxon>
        <taxon>Sulfuriferula</taxon>
    </lineage>
</organism>
<dbReference type="EC" id="2.5.1.15" evidence="4 9"/>
<dbReference type="EMBL" id="JAAFGW010000136">
    <property type="protein sequence ID" value="NDP48605.1"/>
    <property type="molecule type" value="Genomic_DNA"/>
</dbReference>
<dbReference type="InterPro" id="IPR000489">
    <property type="entry name" value="Pterin-binding_dom"/>
</dbReference>
<evidence type="ECO:0000256" key="2">
    <source>
        <dbReference type="ARBA" id="ARBA00001946"/>
    </source>
</evidence>
<dbReference type="InterPro" id="IPR011005">
    <property type="entry name" value="Dihydropteroate_synth-like_sf"/>
</dbReference>
<protein>
    <recommendedName>
        <fullName evidence="4 9">Dihydropteroate synthase</fullName>
        <shortName evidence="9">DHPS</shortName>
        <ecNumber evidence="4 9">2.5.1.15</ecNumber>
    </recommendedName>
    <alternativeName>
        <fullName evidence="9">Dihydropteroate pyrophosphorylase</fullName>
    </alternativeName>
</protein>
<dbReference type="PROSITE" id="PS50972">
    <property type="entry name" value="PTERIN_BINDING"/>
    <property type="match status" value="1"/>
</dbReference>
<dbReference type="InterPro" id="IPR045031">
    <property type="entry name" value="DHP_synth-like"/>
</dbReference>
<evidence type="ECO:0000256" key="5">
    <source>
        <dbReference type="ARBA" id="ARBA00022679"/>
    </source>
</evidence>
<dbReference type="NCBIfam" id="TIGR01496">
    <property type="entry name" value="DHPS"/>
    <property type="match status" value="1"/>
</dbReference>
<dbReference type="AlphaFoldDB" id="A0A7C9NU94"/>
<keyword evidence="5 9" id="KW-0808">Transferase</keyword>
<dbReference type="GO" id="GO:0046872">
    <property type="term" value="F:metal ion binding"/>
    <property type="evidence" value="ECO:0007669"/>
    <property type="project" value="UniProtKB-KW"/>
</dbReference>